<accession>A0ACC0FQK7</accession>
<organism evidence="1 2">
    <name type="scientific">Camellia lanceoleosa</name>
    <dbReference type="NCBI Taxonomy" id="1840588"/>
    <lineage>
        <taxon>Eukaryota</taxon>
        <taxon>Viridiplantae</taxon>
        <taxon>Streptophyta</taxon>
        <taxon>Embryophyta</taxon>
        <taxon>Tracheophyta</taxon>
        <taxon>Spermatophyta</taxon>
        <taxon>Magnoliopsida</taxon>
        <taxon>eudicotyledons</taxon>
        <taxon>Gunneridae</taxon>
        <taxon>Pentapetalae</taxon>
        <taxon>asterids</taxon>
        <taxon>Ericales</taxon>
        <taxon>Theaceae</taxon>
        <taxon>Camellia</taxon>
    </lineage>
</organism>
<evidence type="ECO:0000313" key="2">
    <source>
        <dbReference type="Proteomes" id="UP001060215"/>
    </source>
</evidence>
<sequence length="512" mass="58883">MDRCLCKVLVEHARKGNKSDSIIKPATYAAAVAVLNENFGLDLTKDHIKNHLKTWRKQYGLLKEILAQKGFKWNRARKMVVADDAINPDAKHFRAKFFENYDELCIIVGNDQAIASCSDNGAEIDVDFMSDNAGVESTIVPEIRSDDKQAKNLRWTEEMDCCLDKFRPDLSKDNIRNRLKTWRKQYRVLKELLFHTGFKWNAAQKVVVGSDSVWSDYIKTHPNARLYRGRIVENLDNLQIIFGNDSAFEFSPRNSDALLGSTPGYKDVEATDTFQIQSSCTKEQTRHLIWTKEMDCCLGNILVKQYKEGNKLDSNLKSRVCTDAVTAINKKFHLDLTKDHIRNSLKTWKKQYGILKELLDQEGFTWDETRKMVVADDSAWDDYIKTHRDARPFRGRVCENYDHLCIIFGNNYTMGSHSRTADNIVHSLAGDSDGMEGIYVSPLRYSGSMKDQAKTIKWTNEMDCCLSMILVEQLILGNKNKLDNKFNLEAYDTAVLALNERLQLAWFYKRPC</sequence>
<keyword evidence="2" id="KW-1185">Reference proteome</keyword>
<protein>
    <submittedName>
        <fullName evidence="1">L10-interacting MYB domain-containing protein</fullName>
    </submittedName>
</protein>
<reference evidence="1 2" key="1">
    <citation type="journal article" date="2022" name="Plant J.">
        <title>Chromosome-level genome of Camellia lanceoleosa provides a valuable resource for understanding genome evolution and self-incompatibility.</title>
        <authorList>
            <person name="Gong W."/>
            <person name="Xiao S."/>
            <person name="Wang L."/>
            <person name="Liao Z."/>
            <person name="Chang Y."/>
            <person name="Mo W."/>
            <person name="Hu G."/>
            <person name="Li W."/>
            <person name="Zhao G."/>
            <person name="Zhu H."/>
            <person name="Hu X."/>
            <person name="Ji K."/>
            <person name="Xiang X."/>
            <person name="Song Q."/>
            <person name="Yuan D."/>
            <person name="Jin S."/>
            <person name="Zhang L."/>
        </authorList>
    </citation>
    <scope>NUCLEOTIDE SEQUENCE [LARGE SCALE GENOMIC DNA]</scope>
    <source>
        <strain evidence="1">SQ_2022a</strain>
    </source>
</reference>
<comment type="caution">
    <text evidence="1">The sequence shown here is derived from an EMBL/GenBank/DDBJ whole genome shotgun (WGS) entry which is preliminary data.</text>
</comment>
<dbReference type="EMBL" id="CM045770">
    <property type="protein sequence ID" value="KAI7990903.1"/>
    <property type="molecule type" value="Genomic_DNA"/>
</dbReference>
<proteinExistence type="predicted"/>
<evidence type="ECO:0000313" key="1">
    <source>
        <dbReference type="EMBL" id="KAI7990903.1"/>
    </source>
</evidence>
<gene>
    <name evidence="1" type="ORF">LOK49_LG12G01585</name>
</gene>
<dbReference type="Proteomes" id="UP001060215">
    <property type="component" value="Chromosome 13"/>
</dbReference>
<name>A0ACC0FQK7_9ERIC</name>